<keyword evidence="3 5" id="KW-0418">Kinase</keyword>
<name>A0A1T1AW12_RHOFE</name>
<proteinExistence type="inferred from homology"/>
<evidence type="ECO:0000313" key="6">
    <source>
        <dbReference type="Proteomes" id="UP000190750"/>
    </source>
</evidence>
<dbReference type="InterPro" id="IPR052028">
    <property type="entry name" value="HipA_Ser/Thr_kinase"/>
</dbReference>
<dbReference type="InterPro" id="IPR012893">
    <property type="entry name" value="HipA-like_C"/>
</dbReference>
<evidence type="ECO:0000259" key="4">
    <source>
        <dbReference type="Pfam" id="PF07804"/>
    </source>
</evidence>
<dbReference type="Proteomes" id="UP000190750">
    <property type="component" value="Unassembled WGS sequence"/>
</dbReference>
<organism evidence="5 6">
    <name type="scientific">Rhodoferax fermentans</name>
    <dbReference type="NCBI Taxonomy" id="28066"/>
    <lineage>
        <taxon>Bacteria</taxon>
        <taxon>Pseudomonadati</taxon>
        <taxon>Pseudomonadota</taxon>
        <taxon>Betaproteobacteria</taxon>
        <taxon>Burkholderiales</taxon>
        <taxon>Comamonadaceae</taxon>
        <taxon>Rhodoferax</taxon>
    </lineage>
</organism>
<keyword evidence="6" id="KW-1185">Reference proteome</keyword>
<dbReference type="Gene3D" id="1.10.1070.20">
    <property type="match status" value="1"/>
</dbReference>
<evidence type="ECO:0000256" key="1">
    <source>
        <dbReference type="ARBA" id="ARBA00010164"/>
    </source>
</evidence>
<reference evidence="5 6" key="1">
    <citation type="submission" date="2017-01" db="EMBL/GenBank/DDBJ databases">
        <title>Genome sequencing of Rhodoferax fermentans JCM 7819.</title>
        <authorList>
            <person name="Kim Y.J."/>
            <person name="Farh M.E.-A."/>
            <person name="Yang D.-C."/>
        </authorList>
    </citation>
    <scope>NUCLEOTIDE SEQUENCE [LARGE SCALE GENOMIC DNA]</scope>
    <source>
        <strain evidence="5 6">JCM 7819</strain>
    </source>
</reference>
<dbReference type="GO" id="GO:0004674">
    <property type="term" value="F:protein serine/threonine kinase activity"/>
    <property type="evidence" value="ECO:0007669"/>
    <property type="project" value="TreeGrafter"/>
</dbReference>
<keyword evidence="2" id="KW-0808">Transferase</keyword>
<dbReference type="Pfam" id="PF07804">
    <property type="entry name" value="HipA_C"/>
    <property type="match status" value="1"/>
</dbReference>
<dbReference type="PANTHER" id="PTHR37419">
    <property type="entry name" value="SERINE/THREONINE-PROTEIN KINASE TOXIN HIPA"/>
    <property type="match status" value="1"/>
</dbReference>
<dbReference type="PANTHER" id="PTHR37419:SF8">
    <property type="entry name" value="TOXIN YJJJ"/>
    <property type="match status" value="1"/>
</dbReference>
<dbReference type="AlphaFoldDB" id="A0A1T1AW12"/>
<gene>
    <name evidence="5" type="ORF">RF819_17515</name>
</gene>
<dbReference type="GO" id="GO:0005829">
    <property type="term" value="C:cytosol"/>
    <property type="evidence" value="ECO:0007669"/>
    <property type="project" value="TreeGrafter"/>
</dbReference>
<accession>A0A1T1AW12</accession>
<evidence type="ECO:0000256" key="3">
    <source>
        <dbReference type="ARBA" id="ARBA00022777"/>
    </source>
</evidence>
<comment type="caution">
    <text evidence="5">The sequence shown here is derived from an EMBL/GenBank/DDBJ whole genome shotgun (WGS) entry which is preliminary data.</text>
</comment>
<feature type="domain" description="HipA-like C-terminal" evidence="4">
    <location>
        <begin position="171"/>
        <end position="406"/>
    </location>
</feature>
<evidence type="ECO:0000313" key="5">
    <source>
        <dbReference type="EMBL" id="OOV08271.1"/>
    </source>
</evidence>
<dbReference type="STRING" id="28066.RF819_17515"/>
<dbReference type="OrthoDB" id="9805913at2"/>
<comment type="similarity">
    <text evidence="1">Belongs to the HipA Ser/Thr kinase family.</text>
</comment>
<protein>
    <submittedName>
        <fullName evidence="5">Phosphatidylinositol kinase</fullName>
    </submittedName>
</protein>
<dbReference type="RefSeq" id="WP_078366148.1">
    <property type="nucleotide sequence ID" value="NZ_MTJN01000002.1"/>
</dbReference>
<dbReference type="EMBL" id="MTJN01000002">
    <property type="protein sequence ID" value="OOV08271.1"/>
    <property type="molecule type" value="Genomic_DNA"/>
</dbReference>
<evidence type="ECO:0000256" key="2">
    <source>
        <dbReference type="ARBA" id="ARBA00022679"/>
    </source>
</evidence>
<sequence>MATHDVFVFAHLPQGWAPAGRLSITQEREVLASRFAYGTRYIERPDAFEIDPVSLSLADKPRVRGAELFPVNQLTQFGGIRDAAPDAWGRRVIEAQRRVPANSLTEADYLLGAGSDRVGALDVRASLNDPAQAGATPIQSLPYLMDTAGRIELGLPIPSTLVDFFGSAPGAGGARPKASVRDETGLLWLAKFPAVGDSFDVAWAECCTLTLARLCGLTVPQVKVQDIGGKSVLLIRRFDRYWHTSGTPLPVDTALHDSLPALGLVEQRLPFVSGLTLVACDEFESRLKSYADLAQAVREHVHPSLIRSNTEELFARMVFNIFVSNDDDHLRNHGFVRDPRLPGWRLSPLYDVVPRPSVALERQLHLQVGSLGKLATLDNAMSAYSAFTPQRSTAIAIIRRVWGQLRQWRTAFEDMGATNPGVGRLIDQLAPAMRSLGDIATPALQAEIRKTTT</sequence>